<comment type="caution">
    <text evidence="2">The sequence shown here is derived from an EMBL/GenBank/DDBJ whole genome shotgun (WGS) entry which is preliminary data.</text>
</comment>
<dbReference type="Proteomes" id="UP000765509">
    <property type="component" value="Unassembled WGS sequence"/>
</dbReference>
<accession>A0A9Q3FGR7</accession>
<reference evidence="2" key="1">
    <citation type="submission" date="2021-03" db="EMBL/GenBank/DDBJ databases">
        <title>Draft genome sequence of rust myrtle Austropuccinia psidii MF-1, a brazilian biotype.</title>
        <authorList>
            <person name="Quecine M.C."/>
            <person name="Pachon D.M.R."/>
            <person name="Bonatelli M.L."/>
            <person name="Correr F.H."/>
            <person name="Franceschini L.M."/>
            <person name="Leite T.F."/>
            <person name="Margarido G.R.A."/>
            <person name="Almeida C.A."/>
            <person name="Ferrarezi J.A."/>
            <person name="Labate C.A."/>
        </authorList>
    </citation>
    <scope>NUCLEOTIDE SEQUENCE</scope>
    <source>
        <strain evidence="2">MF-1</strain>
    </source>
</reference>
<feature type="compositionally biased region" description="Basic residues" evidence="1">
    <location>
        <begin position="127"/>
        <end position="139"/>
    </location>
</feature>
<keyword evidence="3" id="KW-1185">Reference proteome</keyword>
<proteinExistence type="predicted"/>
<organism evidence="2 3">
    <name type="scientific">Austropuccinia psidii MF-1</name>
    <dbReference type="NCBI Taxonomy" id="1389203"/>
    <lineage>
        <taxon>Eukaryota</taxon>
        <taxon>Fungi</taxon>
        <taxon>Dikarya</taxon>
        <taxon>Basidiomycota</taxon>
        <taxon>Pucciniomycotina</taxon>
        <taxon>Pucciniomycetes</taxon>
        <taxon>Pucciniales</taxon>
        <taxon>Sphaerophragmiaceae</taxon>
        <taxon>Austropuccinia</taxon>
    </lineage>
</organism>
<dbReference type="EMBL" id="AVOT02043213">
    <property type="protein sequence ID" value="MBW0538624.1"/>
    <property type="molecule type" value="Genomic_DNA"/>
</dbReference>
<feature type="region of interest" description="Disordered" evidence="1">
    <location>
        <begin position="100"/>
        <end position="150"/>
    </location>
</feature>
<evidence type="ECO:0000313" key="3">
    <source>
        <dbReference type="Proteomes" id="UP000765509"/>
    </source>
</evidence>
<gene>
    <name evidence="2" type="ORF">O181_078339</name>
</gene>
<sequence>MIIFQGLNHFQVEAIEIYQCQYKNWFRAAKEEEWEICTSLWQGAMNSYLHIKSFLGQEKTIELLGGWSPFSCKYKVKKIKNWLKNQNLLSIDQKKELEMTPALETEGPVASTSSKPAAEVSKDKPKGPQKKQKGPKNHQGKANWQRPYPQRYRIPRLEPSAVDSVFNMARNCMEFTANEQERMNRTFPHKKIDEIHFAQSNIYLNIGKLDEKVTKITLGINDLKKNDKQFAEMHKSVITTLEMLTNTCDRIESRYQAQINELEDPSILNINDQLQILKDHVLGIAENTNHFATHLAKSDSEMQKLKNEIIGNVEKIHINYEPHMPRHSTPLTEEKNSVEGSLTPLLGEDVISVKNIPKLEEWPTFSGEREYNHIEFIRTIDILQENFNIPDEIIVGKLHCLFTRTAKKWYYKMRIDLVKHD</sequence>
<evidence type="ECO:0000256" key="1">
    <source>
        <dbReference type="SAM" id="MobiDB-lite"/>
    </source>
</evidence>
<dbReference type="AlphaFoldDB" id="A0A9Q3FGR7"/>
<protein>
    <submittedName>
        <fullName evidence="2">Uncharacterized protein</fullName>
    </submittedName>
</protein>
<evidence type="ECO:0000313" key="2">
    <source>
        <dbReference type="EMBL" id="MBW0538624.1"/>
    </source>
</evidence>
<name>A0A9Q3FGR7_9BASI</name>